<dbReference type="AlphaFoldDB" id="A0A3A4NP11"/>
<proteinExistence type="predicted"/>
<feature type="domain" description="Glycosyl transferase family 1" evidence="1">
    <location>
        <begin position="178"/>
        <end position="341"/>
    </location>
</feature>
<dbReference type="Proteomes" id="UP000265882">
    <property type="component" value="Unassembled WGS sequence"/>
</dbReference>
<dbReference type="PANTHER" id="PTHR12526">
    <property type="entry name" value="GLYCOSYLTRANSFERASE"/>
    <property type="match status" value="1"/>
</dbReference>
<dbReference type="InterPro" id="IPR001296">
    <property type="entry name" value="Glyco_trans_1"/>
</dbReference>
<evidence type="ECO:0000259" key="2">
    <source>
        <dbReference type="Pfam" id="PF13439"/>
    </source>
</evidence>
<dbReference type="CDD" id="cd03801">
    <property type="entry name" value="GT4_PimA-like"/>
    <property type="match status" value="1"/>
</dbReference>
<evidence type="ECO:0000259" key="1">
    <source>
        <dbReference type="Pfam" id="PF00534"/>
    </source>
</evidence>
<evidence type="ECO:0000313" key="4">
    <source>
        <dbReference type="Proteomes" id="UP000265882"/>
    </source>
</evidence>
<dbReference type="Pfam" id="PF00534">
    <property type="entry name" value="Glycos_transf_1"/>
    <property type="match status" value="1"/>
</dbReference>
<dbReference type="PANTHER" id="PTHR12526:SF630">
    <property type="entry name" value="GLYCOSYLTRANSFERASE"/>
    <property type="match status" value="1"/>
</dbReference>
<accession>A0A3A4NP11</accession>
<dbReference type="Pfam" id="PF13439">
    <property type="entry name" value="Glyco_transf_4"/>
    <property type="match status" value="1"/>
</dbReference>
<reference evidence="3 4" key="1">
    <citation type="journal article" date="2017" name="ISME J.">
        <title>Energy and carbon metabolisms in a deep terrestrial subsurface fluid microbial community.</title>
        <authorList>
            <person name="Momper L."/>
            <person name="Jungbluth S.P."/>
            <person name="Lee M.D."/>
            <person name="Amend J.P."/>
        </authorList>
    </citation>
    <scope>NUCLEOTIDE SEQUENCE [LARGE SCALE GENOMIC DNA]</scope>
    <source>
        <strain evidence="3">SURF_5</strain>
    </source>
</reference>
<keyword evidence="3" id="KW-0808">Transferase</keyword>
<dbReference type="SUPFAM" id="SSF53756">
    <property type="entry name" value="UDP-Glycosyltransferase/glycogen phosphorylase"/>
    <property type="match status" value="1"/>
</dbReference>
<dbReference type="GO" id="GO:0016757">
    <property type="term" value="F:glycosyltransferase activity"/>
    <property type="evidence" value="ECO:0007669"/>
    <property type="project" value="InterPro"/>
</dbReference>
<evidence type="ECO:0000313" key="3">
    <source>
        <dbReference type="EMBL" id="RJP20679.1"/>
    </source>
</evidence>
<dbReference type="Gene3D" id="3.40.50.2000">
    <property type="entry name" value="Glycogen Phosphorylase B"/>
    <property type="match status" value="2"/>
</dbReference>
<dbReference type="EMBL" id="QZKU01000075">
    <property type="protein sequence ID" value="RJP20679.1"/>
    <property type="molecule type" value="Genomic_DNA"/>
</dbReference>
<organism evidence="3 4">
    <name type="scientific">Abyssobacteria bacterium (strain SURF_5)</name>
    <dbReference type="NCBI Taxonomy" id="2093360"/>
    <lineage>
        <taxon>Bacteria</taxon>
        <taxon>Pseudomonadati</taxon>
        <taxon>Candidatus Hydrogenedentota</taxon>
        <taxon>Candidatus Abyssobacteria</taxon>
    </lineage>
</organism>
<feature type="domain" description="Glycosyltransferase subfamily 4-like N-terminal" evidence="2">
    <location>
        <begin position="13"/>
        <end position="167"/>
    </location>
</feature>
<protein>
    <submittedName>
        <fullName evidence="3">Glycosyltransferase</fullName>
    </submittedName>
</protein>
<gene>
    <name evidence="3" type="ORF">C4520_11015</name>
</gene>
<sequence length="371" mass="41240">MIRIAHLFDTSGPGGAETVLVSLVRGLDPKRFDSVACIRENSWMHRQLEQKCVLSFLTVPRTYDVRFVAGLRKLIKQLHIDLVHSHEFFMNFYGTAAAAAAGIPSIATVHGQTPYAAEKLRRRLACRLVASRGCMVAVSNQVAARFHNEVGISRDRIRTIYNGIDIDVYGDNERLDDLRHELNLPAGTPLVGMVGNLYPVKGYPFFLEAMSLVKQKFPLANFIICGRGKLQAELEMQARHLNLSGSLKFLGFRPDVPRLLRLMDVFVLSSLSEGLSLSILEAMAAARPVVVTDVGGNHEIVVEGETGFLVQPRNAKALAEKVCYLLGNDSVARRMGENGRTRAAAVFSREIMLRNYEHLYEALVHNGRVKQ</sequence>
<dbReference type="InterPro" id="IPR028098">
    <property type="entry name" value="Glyco_trans_4-like_N"/>
</dbReference>
<name>A0A3A4NP11_ABYX5</name>
<comment type="caution">
    <text evidence="3">The sequence shown here is derived from an EMBL/GenBank/DDBJ whole genome shotgun (WGS) entry which is preliminary data.</text>
</comment>